<reference evidence="2" key="1">
    <citation type="journal article" date="2014" name="Front. Microbiol.">
        <title>High frequency of phylogenetically diverse reductive dehalogenase-homologous genes in deep subseafloor sedimentary metagenomes.</title>
        <authorList>
            <person name="Kawai M."/>
            <person name="Futagami T."/>
            <person name="Toyoda A."/>
            <person name="Takaki Y."/>
            <person name="Nishi S."/>
            <person name="Hori S."/>
            <person name="Arai W."/>
            <person name="Tsubouchi T."/>
            <person name="Morono Y."/>
            <person name="Uchiyama I."/>
            <person name="Ito T."/>
            <person name="Fujiyama A."/>
            <person name="Inagaki F."/>
            <person name="Takami H."/>
        </authorList>
    </citation>
    <scope>NUCLEOTIDE SEQUENCE</scope>
    <source>
        <strain evidence="2">Expedition CK06-06</strain>
    </source>
</reference>
<comment type="caution">
    <text evidence="2">The sequence shown here is derived from an EMBL/GenBank/DDBJ whole genome shotgun (WGS) entry which is preliminary data.</text>
</comment>
<feature type="non-terminal residue" evidence="2">
    <location>
        <position position="1"/>
    </location>
</feature>
<evidence type="ECO:0000313" key="2">
    <source>
        <dbReference type="EMBL" id="GAI07889.1"/>
    </source>
</evidence>
<organism evidence="2">
    <name type="scientific">marine sediment metagenome</name>
    <dbReference type="NCBI Taxonomy" id="412755"/>
    <lineage>
        <taxon>unclassified sequences</taxon>
        <taxon>metagenomes</taxon>
        <taxon>ecological metagenomes</taxon>
    </lineage>
</organism>
<sequence length="290" mass="32929">KAEDIASLIEKIGEHELVRKSVIRLANMAYESDRIEYGQIFRDVKVYCIPKLKLRYFVTDNGQRYEGIPIPSPVYLRQSSRLAELYIRTNVKNDKTSFELIANELSMLTNPKGDRDYMAKTIKECLLGYPPLDIEKIKTISSETQQPEIPPAETPSLEAPPTETEPPETPSLEGPPSEIPPAETPSLEAPPTETEPPETLSPEGSQREKVIVITERQTRDSRPANWVKASYNYHCQICLSREKPELLTYDKSYAGREANRKSIIQAHHIKQVAKDKGHDHPGDYLSLCHY</sequence>
<dbReference type="EMBL" id="BARV01010090">
    <property type="protein sequence ID" value="GAI07889.1"/>
    <property type="molecule type" value="Genomic_DNA"/>
</dbReference>
<proteinExistence type="predicted"/>
<name>X1MNC8_9ZZZZ</name>
<gene>
    <name evidence="2" type="ORF">S06H3_19667</name>
</gene>
<evidence type="ECO:0000256" key="1">
    <source>
        <dbReference type="SAM" id="MobiDB-lite"/>
    </source>
</evidence>
<dbReference type="AlphaFoldDB" id="X1MNC8"/>
<feature type="non-terminal residue" evidence="2">
    <location>
        <position position="290"/>
    </location>
</feature>
<accession>X1MNC8</accession>
<feature type="region of interest" description="Disordered" evidence="1">
    <location>
        <begin position="142"/>
        <end position="205"/>
    </location>
</feature>
<protein>
    <submittedName>
        <fullName evidence="2">Uncharacterized protein</fullName>
    </submittedName>
</protein>
<feature type="compositionally biased region" description="Low complexity" evidence="1">
    <location>
        <begin position="184"/>
        <end position="203"/>
    </location>
</feature>